<sequence length="1240" mass="137794">MSPTVAKVVAAGLFTKFPILELTTANLNGLKDNGHLVARRLKSPTQAIFFQETKLNNANHLESFQLHLNNEVGVNRYKLFFNDLRAARVDSLNNRRCGVASYFHESMPGFHYLRHLTTQDRPGRYMVVRTLWDDVPVYFHNVYAPVIAHSRASFFDDLPRDFEDGSIHFVGGDFNLPLDDHLDAARARPDHNAGKAECIAWLTALGVMDAWRMHHPTDRVYSGPGRSNRLDYLFVDHAVLAQAYSRSSYTLSSFAGDHMEHTVVLSSEQRDPDRSYWRLPRELLKNPQVISAIKAEANLLLEDMCSDDSQNHGAKWYGWLKRVKKRLQVSHRHHVDSMKYTLNSLKMKWLTSRRAFEMGHVDAQAVKAARQSLDTARSEYRQFHLDQQFDFHANVNERGSSHFFRRPKGIKVPLSSLTIDNVTTTDPTEVKAGFTAHWKSIMTTPRDQPLLNRARRRTIIQTIKRRLTADQRQTLDSPLTADELCGALKSMNPNKSPGPDGWPAAFFQVAPEVFSKILLKVFNYQLTQHGQLLLQQRRSAVALLFKAGDRGNPGNYRPITLMWCRNGAGNGFHSLKDFFTRQGTWPTKTAFVNRLSSNNPAAQVQLLASGEMGFAAPERAGTVYSHLTNIFDQIIRTFAIRAGTALPHVAITSHPFQAVVKDQVIPFELWPMNFLSQIAYHAPSDGKPHPVKSPSRSEQSAISKYVRLIRKTCRLSPPVHGDVWFRLLFKMLPVNSRLYYLQPQQPDVICCVYGDCDAVENYLHAFHTCHHTMDALSPPTTGTREMNSDDMDVEIHDLTSPVAKMRDFGLNTFPATRDAASTDPASPPMVREYATSPGPMVPVGVPNGTSNGATGAKLGPSTTLSHHLAMASRPGTPTASAATAPAPMLRDRSASPPSTGPTRVASAVMDVADPDLGSPVAANDDSGRLGLSTANTVSPGDARSDVSSQATLPARVGDVGSSENVNPRSLPRAPGSTVSATTATTPPSTDPWAAFAAKRAEATKTARTKDVGVYRPSMADLAPLLAKHAAGTLAFHDTMPIQKHDKREVVGWLHMDTGNHTKAINEDAAMASLLHDNQSLVKGDTLVDVIKCEKDTQNRMLRWGIASDTALRQLQGTTLKLRVTTTSGKIKTTTMMSFQMSLPHALDGFYMDIPAGLQGLFEERLLFETLQRLEPRFLWGMYTSVSATTGLAGSRYRIHFLGSEIPSTMLLDGRMVEEFIFRGRCLRVYGQGWFFRDKRL</sequence>
<dbReference type="AlphaFoldDB" id="A0A3R8D508"/>
<feature type="compositionally biased region" description="Low complexity" evidence="1">
    <location>
        <begin position="876"/>
        <end position="887"/>
    </location>
</feature>
<dbReference type="Proteomes" id="UP000284702">
    <property type="component" value="Unassembled WGS sequence"/>
</dbReference>
<proteinExistence type="predicted"/>
<evidence type="ECO:0000256" key="1">
    <source>
        <dbReference type="SAM" id="MobiDB-lite"/>
    </source>
</evidence>
<dbReference type="EMBL" id="MZMZ02003817">
    <property type="protein sequence ID" value="RQM20585.1"/>
    <property type="molecule type" value="Genomic_DNA"/>
</dbReference>
<dbReference type="PANTHER" id="PTHR19446">
    <property type="entry name" value="REVERSE TRANSCRIPTASES"/>
    <property type="match status" value="1"/>
</dbReference>
<evidence type="ECO:0000313" key="2">
    <source>
        <dbReference type="EMBL" id="RQM20585.1"/>
    </source>
</evidence>
<organism evidence="2 3">
    <name type="scientific">Aphanomyces astaci</name>
    <name type="common">Crayfish plague agent</name>
    <dbReference type="NCBI Taxonomy" id="112090"/>
    <lineage>
        <taxon>Eukaryota</taxon>
        <taxon>Sar</taxon>
        <taxon>Stramenopiles</taxon>
        <taxon>Oomycota</taxon>
        <taxon>Saprolegniomycetes</taxon>
        <taxon>Saprolegniales</taxon>
        <taxon>Verrucalvaceae</taxon>
        <taxon>Aphanomyces</taxon>
    </lineage>
</organism>
<name>A0A3R8D508_APHAT</name>
<protein>
    <recommendedName>
        <fullName evidence="4">Endonuclease/exonuclease/phosphatase domain-containing protein</fullName>
    </recommendedName>
</protein>
<dbReference type="VEuPathDB" id="FungiDB:H257_04867"/>
<comment type="caution">
    <text evidence="2">The sequence shown here is derived from an EMBL/GenBank/DDBJ whole genome shotgun (WGS) entry which is preliminary data.</text>
</comment>
<accession>A0A3R8D508</accession>
<feature type="compositionally biased region" description="Low complexity" evidence="1">
    <location>
        <begin position="973"/>
        <end position="991"/>
    </location>
</feature>
<gene>
    <name evidence="2" type="ORF">B5M09_010867</name>
</gene>
<dbReference type="Gene3D" id="3.60.10.10">
    <property type="entry name" value="Endonuclease/exonuclease/phosphatase"/>
    <property type="match status" value="1"/>
</dbReference>
<dbReference type="VEuPathDB" id="FungiDB:H257_16177"/>
<keyword evidence="3" id="KW-1185">Reference proteome</keyword>
<evidence type="ECO:0000313" key="3">
    <source>
        <dbReference type="Proteomes" id="UP000284702"/>
    </source>
</evidence>
<dbReference type="InterPro" id="IPR036691">
    <property type="entry name" value="Endo/exonu/phosph_ase_sf"/>
</dbReference>
<feature type="non-terminal residue" evidence="2">
    <location>
        <position position="1240"/>
    </location>
</feature>
<feature type="region of interest" description="Disordered" evidence="1">
    <location>
        <begin position="870"/>
        <end position="903"/>
    </location>
</feature>
<feature type="region of interest" description="Disordered" evidence="1">
    <location>
        <begin position="915"/>
        <end position="991"/>
    </location>
</feature>
<reference evidence="2" key="1">
    <citation type="submission" date="2018-07" db="EMBL/GenBank/DDBJ databases">
        <title>Annotation of Aphanomyces astaci genome assembly.</title>
        <authorList>
            <person name="Studholme D.J."/>
        </authorList>
    </citation>
    <scope>NUCLEOTIDE SEQUENCE [LARGE SCALE GENOMIC DNA]</scope>
    <source>
        <strain evidence="2">Pc</strain>
    </source>
</reference>
<dbReference type="SUPFAM" id="SSF56219">
    <property type="entry name" value="DNase I-like"/>
    <property type="match status" value="1"/>
</dbReference>
<evidence type="ECO:0008006" key="4">
    <source>
        <dbReference type="Google" id="ProtNLM"/>
    </source>
</evidence>